<dbReference type="EC" id="1.14.13.70" evidence="2"/>
<dbReference type="GO" id="GO:0016491">
    <property type="term" value="F:oxidoreductase activity"/>
    <property type="evidence" value="ECO:0007669"/>
    <property type="project" value="UniProtKB-KW"/>
</dbReference>
<protein>
    <submittedName>
        <fullName evidence="2">Lanosterol 14-alpha-demethylase (EC)</fullName>
        <ecNumber evidence="2">1.14.13.70</ecNumber>
    </submittedName>
</protein>
<name>A0A5K1K5N3_9APHY</name>
<keyword evidence="2" id="KW-0489">Methyltransferase</keyword>
<dbReference type="GO" id="GO:0032259">
    <property type="term" value="P:methylation"/>
    <property type="evidence" value="ECO:0007669"/>
    <property type="project" value="UniProtKB-KW"/>
</dbReference>
<dbReference type="AlphaFoldDB" id="A0A5K1K5N3"/>
<dbReference type="GO" id="GO:0008168">
    <property type="term" value="F:methyltransferase activity"/>
    <property type="evidence" value="ECO:0007669"/>
    <property type="project" value="UniProtKB-KW"/>
</dbReference>
<gene>
    <name evidence="2" type="primary">Q4QGX0</name>
</gene>
<keyword evidence="2" id="KW-0560">Oxidoreductase</keyword>
<dbReference type="EMBL" id="LR728940">
    <property type="protein sequence ID" value="VWP00917.1"/>
    <property type="molecule type" value="Genomic_DNA"/>
</dbReference>
<reference evidence="2" key="1">
    <citation type="submission" date="2019-10" db="EMBL/GenBank/DDBJ databases">
        <authorList>
            <person name="Nor Muhammad N."/>
        </authorList>
    </citation>
    <scope>NUCLEOTIDE SEQUENCE</scope>
</reference>
<accession>A0A5K1K5N3</accession>
<evidence type="ECO:0000256" key="1">
    <source>
        <dbReference type="SAM" id="MobiDB-lite"/>
    </source>
</evidence>
<keyword evidence="2" id="KW-0808">Transferase</keyword>
<feature type="region of interest" description="Disordered" evidence="1">
    <location>
        <begin position="240"/>
        <end position="260"/>
    </location>
</feature>
<feature type="region of interest" description="Disordered" evidence="1">
    <location>
        <begin position="49"/>
        <end position="69"/>
    </location>
</feature>
<evidence type="ECO:0000313" key="2">
    <source>
        <dbReference type="EMBL" id="VWP00917.1"/>
    </source>
</evidence>
<proteinExistence type="predicted"/>
<organism evidence="2">
    <name type="scientific">Ganoderma boninense</name>
    <dbReference type="NCBI Taxonomy" id="34458"/>
    <lineage>
        <taxon>Eukaryota</taxon>
        <taxon>Fungi</taxon>
        <taxon>Dikarya</taxon>
        <taxon>Basidiomycota</taxon>
        <taxon>Agaricomycotina</taxon>
        <taxon>Agaricomycetes</taxon>
        <taxon>Polyporales</taxon>
        <taxon>Polyporaceae</taxon>
        <taxon>Ganoderma</taxon>
    </lineage>
</organism>
<sequence>MCESRTFTHSRQLVASDFTRFRAYSPLTPSIYFLALQCATSDLSVHGGDDEQLSLHADEPTTPGPEQSEAQPLLELLTHLRRHCPNILNFRLDTLPFAFYAGDPLAAAILSWNHLWSLQALTTPLEANALKHLAFLPSLRLLKANIHLPASALDDALIVQHSTSQSFPALRELVIHADRLETCTRIVEAIHSPTLDDVTALAHDRAPPSAIARLCTALSQHTSLKNLVFGPGLGSRGPASPLRRVFKAPSSSSAPDPPAALAPDDLRPLFSLRALERIVLDGTCYASLDDRAVAELAQAWPHLSTAKLCPGASSRPFATRVTLAGLAPLAALRSVDTVTIALADVDARAIDAAWRTSPPPAEPAGYPSLDRVRDGRKCVCPLQLLGVGRARLRAEDKEAVSAVLSAWFPKLRHTEYLIHSNVHTDRLEWEDLREMDELYWRWSTVGRSVRAFALVREQERCWMAGRSIPR</sequence>